<sequence>MTIRMGEKATFFSLPVSGFADVVEVVVLWFSSGLYSSLWG</sequence>
<keyword evidence="2" id="KW-0614">Plasmid</keyword>
<dbReference type="AlphaFoldDB" id="A0A220SUV8"/>
<proteinExistence type="predicted"/>
<name>A0A220SUV8_KLEPN</name>
<keyword evidence="1" id="KW-1133">Transmembrane helix</keyword>
<keyword evidence="1" id="KW-0472">Membrane</keyword>
<evidence type="ECO:0000256" key="1">
    <source>
        <dbReference type="SAM" id="Phobius"/>
    </source>
</evidence>
<geneLocation type="plasmid" evidence="2">
    <name>p205880-NR1</name>
</geneLocation>
<protein>
    <submittedName>
        <fullName evidence="2">Uncharacterized protein</fullName>
    </submittedName>
</protein>
<evidence type="ECO:0000313" key="2">
    <source>
        <dbReference type="EMBL" id="ASK37248.1"/>
    </source>
</evidence>
<dbReference type="EMBL" id="MF144193">
    <property type="protein sequence ID" value="ASK37248.1"/>
    <property type="molecule type" value="Genomic_DNA"/>
</dbReference>
<keyword evidence="1" id="KW-0812">Transmembrane</keyword>
<feature type="transmembrane region" description="Helical" evidence="1">
    <location>
        <begin position="12"/>
        <end position="31"/>
    </location>
</feature>
<organism evidence="2">
    <name type="scientific">Klebsiella pneumoniae</name>
    <dbReference type="NCBI Taxonomy" id="573"/>
    <lineage>
        <taxon>Bacteria</taxon>
        <taxon>Pseudomonadati</taxon>
        <taxon>Pseudomonadota</taxon>
        <taxon>Gammaproteobacteria</taxon>
        <taxon>Enterobacterales</taxon>
        <taxon>Enterobacteriaceae</taxon>
        <taxon>Klebsiella/Raoultella group</taxon>
        <taxon>Klebsiella</taxon>
        <taxon>Klebsiella pneumoniae complex</taxon>
    </lineage>
</organism>
<reference evidence="2" key="1">
    <citation type="submission" date="2017-05" db="EMBL/GenBank/DDBJ databases">
        <title>Complete sequence of plasmid p205880-NR1.</title>
        <authorList>
            <person name="Wang S."/>
            <person name="Zhou D."/>
        </authorList>
    </citation>
    <scope>NUCLEOTIDE SEQUENCE</scope>
    <source>
        <strain evidence="2">205880</strain>
        <plasmid evidence="2">p205880-NR1</plasmid>
    </source>
</reference>
<accession>A0A220SUV8</accession>